<evidence type="ECO:0000313" key="9">
    <source>
        <dbReference type="EMBL" id="GIL78937.1"/>
    </source>
</evidence>
<comment type="similarity">
    <text evidence="2 7">Belongs to the NIPA (TC 2.A.7) family.</text>
</comment>
<comment type="function">
    <text evidence="6 7">Acts as a Mg(2+) transporter. Can also transport other divalent cations such as Fe(2+), Sr(2+), Ba(2+), Mn(2+) and Co(2+) but to a much less extent than Mg(2+).</text>
</comment>
<keyword evidence="3 7" id="KW-0812">Transmembrane</keyword>
<sequence length="629" mass="67801">MASSSPFPPPPLEAEEKPRDLWYVGAIINVVGSIAINLGTNLMKLGHNKRAKVDCAEAQKPPAHKFKEWVIGMTFFSVGNILNFVSFGFAAQSLLAALGSIQFVSNVIFAYFVLHESINRMILIATACIVGGCILLVVFGNQTSATYTVKQLTELYTEPAYVVYLSLMGVGVVGGYILYLHGQKVVNKTGPRGIWYALLPVAYSVFSALIGTQSVLFSKSMSVILRLTFTGDNQLGNWYTWLVLPLFLLTAVFWITRLNKGLRMFSAMVIVPVMQISWTLFSIVSGMLYFQEYKGFTPLKSVMFPIGVLVVFVGVFLLTQSASTKPASYQKMEEEAAARAAKQDSAKKAFGSRDATDFDVPVRAASIDSARSESTVVVVEQGAAARQLGDSLDDGDRQLPSMPPGPSVLPHASPDTLEDAASKAPDPQSMMDKVKGHLRNVQDRLNRDLLGVDPRAGLRLAMGLGDSGMPAISLFAMPTMLNYAIADNGSGRYSELVISSPKEGEFVTTCLSPVLEVTSKPVISSTQAGDGRSASEDAPQPAEGGSPVAARPPSAPSSPHLGQTGRRSLIDRAERAAKTGIEAIKRAPSNLQRAVREKQGYGSLHDDEETGLLEMAEPSDEPPPSTKRR</sequence>
<dbReference type="PANTHER" id="PTHR12570:SF9">
    <property type="entry name" value="MAGNESIUM TRANSPORTER NIPA8-RELATED"/>
    <property type="match status" value="1"/>
</dbReference>
<comment type="caution">
    <text evidence="10">The sequence shown here is derived from an EMBL/GenBank/DDBJ whole genome shotgun (WGS) entry which is preliminary data.</text>
</comment>
<feature type="region of interest" description="Disordered" evidence="8">
    <location>
        <begin position="522"/>
        <end position="629"/>
    </location>
</feature>
<dbReference type="GO" id="GO:0005886">
    <property type="term" value="C:plasma membrane"/>
    <property type="evidence" value="ECO:0007669"/>
    <property type="project" value="UniProtKB-SubCell"/>
</dbReference>
<feature type="transmembrane region" description="Helical" evidence="7">
    <location>
        <begin position="194"/>
        <end position="218"/>
    </location>
</feature>
<dbReference type="GO" id="GO:0015095">
    <property type="term" value="F:magnesium ion transmembrane transporter activity"/>
    <property type="evidence" value="ECO:0007669"/>
    <property type="project" value="UniProtKB-UniRule"/>
</dbReference>
<dbReference type="OrthoDB" id="165382at2759"/>
<name>A0A8J4G0E2_9CHLO</name>
<keyword evidence="4 7" id="KW-1133">Transmembrane helix</keyword>
<keyword evidence="7" id="KW-0406">Ion transport</keyword>
<dbReference type="EMBL" id="BNCP01000014">
    <property type="protein sequence ID" value="GIL78937.1"/>
    <property type="molecule type" value="Genomic_DNA"/>
</dbReference>
<evidence type="ECO:0000313" key="12">
    <source>
        <dbReference type="Proteomes" id="UP000747110"/>
    </source>
</evidence>
<dbReference type="InterPro" id="IPR037185">
    <property type="entry name" value="EmrE-like"/>
</dbReference>
<evidence type="ECO:0000313" key="11">
    <source>
        <dbReference type="Proteomes" id="UP000722791"/>
    </source>
</evidence>
<keyword evidence="7" id="KW-0967">Endosome</keyword>
<evidence type="ECO:0000256" key="4">
    <source>
        <dbReference type="ARBA" id="ARBA00022989"/>
    </source>
</evidence>
<evidence type="ECO:0000256" key="7">
    <source>
        <dbReference type="RuleBase" id="RU363078"/>
    </source>
</evidence>
<comment type="subcellular location">
    <subcellularLocation>
        <location evidence="7">Cell membrane</location>
        <topology evidence="7">Multi-pass membrane protein</topology>
    </subcellularLocation>
    <subcellularLocation>
        <location evidence="7">Early endosome</location>
    </subcellularLocation>
    <subcellularLocation>
        <location evidence="1">Membrane</location>
        <topology evidence="1">Multi-pass membrane protein</topology>
    </subcellularLocation>
</comment>
<dbReference type="PANTHER" id="PTHR12570">
    <property type="match status" value="1"/>
</dbReference>
<comment type="subunit">
    <text evidence="7">Homodimer.</text>
</comment>
<feature type="transmembrane region" description="Helical" evidence="7">
    <location>
        <begin position="121"/>
        <end position="141"/>
    </location>
</feature>
<keyword evidence="7" id="KW-0813">Transport</keyword>
<evidence type="ECO:0000256" key="3">
    <source>
        <dbReference type="ARBA" id="ARBA00022692"/>
    </source>
</evidence>
<dbReference type="AlphaFoldDB" id="A0A8J4G0E2"/>
<reference evidence="10" key="1">
    <citation type="journal article" date="2021" name="Proc. Natl. Acad. Sci. U.S.A.">
        <title>Three genomes in the algal genus Volvox reveal the fate of a haploid sex-determining region after a transition to homothallism.</title>
        <authorList>
            <person name="Yamamoto K."/>
            <person name="Hamaji T."/>
            <person name="Kawai-Toyooka H."/>
            <person name="Matsuzaki R."/>
            <person name="Takahashi F."/>
            <person name="Nishimura Y."/>
            <person name="Kawachi M."/>
            <person name="Noguchi H."/>
            <person name="Minakuchi Y."/>
            <person name="Umen J.G."/>
            <person name="Toyoda A."/>
            <person name="Nozaki H."/>
        </authorList>
    </citation>
    <scope>NUCLEOTIDE SEQUENCE</scope>
    <source>
        <strain evidence="10">NIES-3785</strain>
        <strain evidence="9">NIES-3786</strain>
    </source>
</reference>
<dbReference type="GO" id="GO:0005769">
    <property type="term" value="C:early endosome"/>
    <property type="evidence" value="ECO:0007669"/>
    <property type="project" value="UniProtKB-SubCell"/>
</dbReference>
<keyword evidence="5 7" id="KW-0472">Membrane</keyword>
<dbReference type="InterPro" id="IPR008521">
    <property type="entry name" value="Mg_trans_NIPA"/>
</dbReference>
<feature type="transmembrane region" description="Helical" evidence="7">
    <location>
        <begin position="238"/>
        <end position="255"/>
    </location>
</feature>
<feature type="region of interest" description="Disordered" evidence="8">
    <location>
        <begin position="387"/>
        <end position="430"/>
    </location>
</feature>
<proteinExistence type="inferred from homology"/>
<evidence type="ECO:0000256" key="6">
    <source>
        <dbReference type="ARBA" id="ARBA00025284"/>
    </source>
</evidence>
<dbReference type="Proteomes" id="UP000722791">
    <property type="component" value="Unassembled WGS sequence"/>
</dbReference>
<feature type="transmembrane region" description="Helical" evidence="7">
    <location>
        <begin position="69"/>
        <end position="89"/>
    </location>
</feature>
<keyword evidence="7" id="KW-1003">Cell membrane</keyword>
<keyword evidence="12" id="KW-1185">Reference proteome</keyword>
<evidence type="ECO:0000256" key="8">
    <source>
        <dbReference type="SAM" id="MobiDB-lite"/>
    </source>
</evidence>
<feature type="transmembrane region" description="Helical" evidence="7">
    <location>
        <begin position="95"/>
        <end position="114"/>
    </location>
</feature>
<gene>
    <name evidence="9" type="ORF">Vretifemale_8331</name>
    <name evidence="10" type="ORF">Vretimale_210</name>
</gene>
<keyword evidence="7" id="KW-0460">Magnesium</keyword>
<feature type="transmembrane region" description="Helical" evidence="7">
    <location>
        <begin position="20"/>
        <end position="40"/>
    </location>
</feature>
<dbReference type="Proteomes" id="UP000747110">
    <property type="component" value="Unassembled WGS sequence"/>
</dbReference>
<dbReference type="EMBL" id="BNCQ01000001">
    <property type="protein sequence ID" value="GIL93845.1"/>
    <property type="molecule type" value="Genomic_DNA"/>
</dbReference>
<dbReference type="SUPFAM" id="SSF103481">
    <property type="entry name" value="Multidrug resistance efflux transporter EmrE"/>
    <property type="match status" value="1"/>
</dbReference>
<protein>
    <recommendedName>
        <fullName evidence="7">Probable magnesium transporter</fullName>
    </recommendedName>
</protein>
<feature type="transmembrane region" description="Helical" evidence="7">
    <location>
        <begin position="267"/>
        <end position="290"/>
    </location>
</feature>
<evidence type="ECO:0000313" key="10">
    <source>
        <dbReference type="EMBL" id="GIL93845.1"/>
    </source>
</evidence>
<feature type="transmembrane region" description="Helical" evidence="7">
    <location>
        <begin position="161"/>
        <end position="182"/>
    </location>
</feature>
<organism evidence="10 11">
    <name type="scientific">Volvox reticuliferus</name>
    <dbReference type="NCBI Taxonomy" id="1737510"/>
    <lineage>
        <taxon>Eukaryota</taxon>
        <taxon>Viridiplantae</taxon>
        <taxon>Chlorophyta</taxon>
        <taxon>core chlorophytes</taxon>
        <taxon>Chlorophyceae</taxon>
        <taxon>CS clade</taxon>
        <taxon>Chlamydomonadales</taxon>
        <taxon>Volvocaceae</taxon>
        <taxon>Volvox</taxon>
    </lineage>
</organism>
<evidence type="ECO:0000256" key="5">
    <source>
        <dbReference type="ARBA" id="ARBA00023136"/>
    </source>
</evidence>
<accession>A0A8J4G0E2</accession>
<feature type="compositionally biased region" description="Basic and acidic residues" evidence="8">
    <location>
        <begin position="568"/>
        <end position="577"/>
    </location>
</feature>
<evidence type="ECO:0000256" key="1">
    <source>
        <dbReference type="ARBA" id="ARBA00004141"/>
    </source>
</evidence>
<dbReference type="Pfam" id="PF05653">
    <property type="entry name" value="Mg_trans_NIPA"/>
    <property type="match status" value="1"/>
</dbReference>
<evidence type="ECO:0000256" key="2">
    <source>
        <dbReference type="ARBA" id="ARBA00007001"/>
    </source>
</evidence>
<feature type="transmembrane region" description="Helical" evidence="7">
    <location>
        <begin position="302"/>
        <end position="322"/>
    </location>
</feature>